<feature type="domain" description="HTH myb-type" evidence="14">
    <location>
        <begin position="110"/>
        <end position="160"/>
    </location>
</feature>
<evidence type="ECO:0000256" key="2">
    <source>
        <dbReference type="ARBA" id="ARBA00004123"/>
    </source>
</evidence>
<dbReference type="OrthoDB" id="544267at2759"/>
<dbReference type="Gene3D" id="1.10.20.10">
    <property type="entry name" value="Histone, subunit A"/>
    <property type="match status" value="1"/>
</dbReference>
<dbReference type="InterPro" id="IPR017930">
    <property type="entry name" value="Myb_dom"/>
</dbReference>
<feature type="region of interest" description="Disordered" evidence="12">
    <location>
        <begin position="163"/>
        <end position="185"/>
    </location>
</feature>
<reference evidence="15 16" key="1">
    <citation type="journal article" date="2018" name="Plant J.">
        <title>Genome sequences of Chlorella sorokiniana UTEX 1602 and Micractinium conductrix SAG 241.80: implications to maltose excretion by a green alga.</title>
        <authorList>
            <person name="Arriola M.B."/>
            <person name="Velmurugan N."/>
            <person name="Zhang Y."/>
            <person name="Plunkett M.H."/>
            <person name="Hondzo H."/>
            <person name="Barney B.M."/>
        </authorList>
    </citation>
    <scope>NUCLEOTIDE SEQUENCE [LARGE SCALE GENOMIC DNA]</scope>
    <source>
        <strain evidence="16">UTEX 1602</strain>
    </source>
</reference>
<dbReference type="SUPFAM" id="SSF47113">
    <property type="entry name" value="Histone-fold"/>
    <property type="match status" value="1"/>
</dbReference>
<accession>A0A2P6TCF4</accession>
<dbReference type="SMART" id="SM00717">
    <property type="entry name" value="SANT"/>
    <property type="match status" value="3"/>
</dbReference>
<dbReference type="Pfam" id="PF13921">
    <property type="entry name" value="Myb_DNA-bind_6"/>
    <property type="match status" value="1"/>
</dbReference>
<dbReference type="GO" id="GO:0046982">
    <property type="term" value="F:protein heterodimerization activity"/>
    <property type="evidence" value="ECO:0007669"/>
    <property type="project" value="InterPro"/>
</dbReference>
<sequence length="1033" mass="107705">MSAASAKKPGVWTEDEDALLALWQSRVGNKWSEVAKHIPGKTGQQCAQRWRHRVNPNISKEKWTDDEDRKLASLVQKYGNSWAEISRCLPGRTDQQCMGRWRRHLDPTIKRDSWTDEEDAQLRELYAEYGSSWSCISKSMTGRTAQQCRARWCQLTNAVRPSRSAASRSKSSSMVKPGGTQGLDPLSLAELHHLQAQANLRRQSTANTSHLLGAVGAPDPAALFAAAAAEGAAVAAAAAAAAAVQQPVLQGRRLSVVGGTDGGSSSWSQEDGSSEESPEFTLRRTTARTAGGAAPAAVMPAAAAAVAAAAAGLALPPAQHHYLQPPAVASSREQQVPTPAPAASTPAVQSVVLPEALLPLRLELPEPAAGGAAGGSQSPGEEDSPALTQNAAPHAAAAAAATADLLSPLRSQLPPAPPLFTPSSSGRKRSAASRMAAFGPSLPPLVIPDSTAAATTKSTPKRPTPGSGAAPMSLELRSPNVLSLLQSPMPLTAGGEDLFRSPGFGTLVTPPWAKCGSSGGSKTMAKTGPAAAQAEAEEQEEDRRHSVARRLDSAPTFADFAEAAAAVVAQQAQQVQQAAQQAQQAAQQAQQAQQGAAGSLQTAASFEFGALLGSPPKKSKTCSPPEASQGTCATAGTPWMAHTGHSSLALAVQQHLLLASTAKAPAVAGTLGAELRDKENGRGGTLTALKAGPAGGSVVDKEPISSSKHMRKPGVRMFYAETGLWGSVGDHWDWHRLTNATSPEDCALKCLHDDSPLLGDPQWLAQGWACSLWVYSNYSEMMMGNTLVPVEFQAILPLETLASFDAAKQAAYTGAVAQVAGDGAIVTIEAITEWGAPSQRRRLSAAAAAAAAAVRQVAAALVGVSSSSTPAIGNLTASAANLTVVVPPAAAKMKYQRVVLTCLDPSTNATVAKLTQPLKQLPAKKGQPPTMSGRGKGGKGLGKGGAKRHRKVLRDNIQGITKPAIRRLARRGGVKRISGLIYEETRGVLKVFLENVVRDAVTYTEHARRKTVTAFDVVYALKRQGRTLYGFGA</sequence>
<evidence type="ECO:0000256" key="6">
    <source>
        <dbReference type="ARBA" id="ARBA00022737"/>
    </source>
</evidence>
<dbReference type="CDD" id="cd00167">
    <property type="entry name" value="SANT"/>
    <property type="match status" value="3"/>
</dbReference>
<evidence type="ECO:0000256" key="3">
    <source>
        <dbReference type="ARBA" id="ARBA00004286"/>
    </source>
</evidence>
<evidence type="ECO:0000259" key="13">
    <source>
        <dbReference type="PROSITE" id="PS50090"/>
    </source>
</evidence>
<keyword evidence="7 10" id="KW-0238">DNA-binding</keyword>
<dbReference type="AlphaFoldDB" id="A0A2P6TCF4"/>
<evidence type="ECO:0000256" key="7">
    <source>
        <dbReference type="ARBA" id="ARBA00023125"/>
    </source>
</evidence>
<dbReference type="GO" id="GO:0030527">
    <property type="term" value="F:structural constituent of chromatin"/>
    <property type="evidence" value="ECO:0007669"/>
    <property type="project" value="InterPro"/>
</dbReference>
<feature type="compositionally biased region" description="Low complexity" evidence="12">
    <location>
        <begin position="255"/>
        <end position="271"/>
    </location>
</feature>
<dbReference type="InterPro" id="IPR009072">
    <property type="entry name" value="Histone-fold"/>
</dbReference>
<comment type="similarity">
    <text evidence="4 10">Belongs to the histone H4 family.</text>
</comment>
<name>A0A2P6TCF4_CHLSO</name>
<evidence type="ECO:0000313" key="15">
    <source>
        <dbReference type="EMBL" id="PRW20318.1"/>
    </source>
</evidence>
<keyword evidence="5 10" id="KW-0158">Chromosome</keyword>
<feature type="domain" description="Myb-like" evidence="13">
    <location>
        <begin position="106"/>
        <end position="156"/>
    </location>
</feature>
<feature type="domain" description="Myb-like" evidence="13">
    <location>
        <begin position="55"/>
        <end position="105"/>
    </location>
</feature>
<feature type="region of interest" description="Disordered" evidence="12">
    <location>
        <begin position="920"/>
        <end position="948"/>
    </location>
</feature>
<dbReference type="InterPro" id="IPR001951">
    <property type="entry name" value="Histone_H4"/>
</dbReference>
<dbReference type="InterPro" id="IPR019809">
    <property type="entry name" value="Histone_H4_CS"/>
</dbReference>
<feature type="compositionally biased region" description="Gly residues" evidence="12">
    <location>
        <begin position="934"/>
        <end position="944"/>
    </location>
</feature>
<keyword evidence="8 10" id="KW-0539">Nucleus</keyword>
<comment type="subunit">
    <text evidence="10">The nucleosome is a histone octamer containing two molecules each of H2A, H2B, H3 and H4 assembled in one H3-H4 heterotetramer and two H2A-H2B heterodimers. The octamer wraps approximately 147 bp of DNA.</text>
</comment>
<comment type="function">
    <text evidence="1 10">Core component of nucleosome. Nucleosomes wrap and compact DNA into chromatin, limiting DNA accessibility to the cellular machineries which require DNA as a template. Histones thereby play a central role in transcription regulation, DNA repair, DNA replication and chromosomal stability. DNA accessibility is regulated via a complex set of post-translational modifications of histones, also called histone code, and nucleosome remodeling.</text>
</comment>
<feature type="region of interest" description="Disordered" evidence="12">
    <location>
        <begin position="687"/>
        <end position="707"/>
    </location>
</feature>
<dbReference type="GO" id="GO:0003677">
    <property type="term" value="F:DNA binding"/>
    <property type="evidence" value="ECO:0007669"/>
    <property type="project" value="UniProtKB-KW"/>
</dbReference>
<feature type="compositionally biased region" description="Low complexity" evidence="12">
    <location>
        <begin position="163"/>
        <end position="173"/>
    </location>
</feature>
<dbReference type="PANTHER" id="PTHR10484">
    <property type="entry name" value="HISTONE H4"/>
    <property type="match status" value="1"/>
</dbReference>
<evidence type="ECO:0000256" key="11">
    <source>
        <dbReference type="SAM" id="Coils"/>
    </source>
</evidence>
<evidence type="ECO:0000256" key="1">
    <source>
        <dbReference type="ARBA" id="ARBA00002001"/>
    </source>
</evidence>
<dbReference type="GO" id="GO:0000786">
    <property type="term" value="C:nucleosome"/>
    <property type="evidence" value="ECO:0007669"/>
    <property type="project" value="UniProtKB-KW"/>
</dbReference>
<dbReference type="FunFam" id="1.10.20.10:FF:000002">
    <property type="entry name" value="Histone H4"/>
    <property type="match status" value="1"/>
</dbReference>
<feature type="region of interest" description="Disordered" evidence="12">
    <location>
        <begin position="326"/>
        <end position="347"/>
    </location>
</feature>
<dbReference type="Pfam" id="PF00249">
    <property type="entry name" value="Myb_DNA-binding"/>
    <property type="match status" value="1"/>
</dbReference>
<feature type="region of interest" description="Disordered" evidence="12">
    <location>
        <begin position="453"/>
        <end position="472"/>
    </location>
</feature>
<proteinExistence type="inferred from homology"/>
<dbReference type="PROSITE" id="PS51294">
    <property type="entry name" value="HTH_MYB"/>
    <property type="match status" value="3"/>
</dbReference>
<dbReference type="GO" id="GO:0005634">
    <property type="term" value="C:nucleus"/>
    <property type="evidence" value="ECO:0007669"/>
    <property type="project" value="UniProtKB-SubCell"/>
</dbReference>
<dbReference type="Gene3D" id="1.10.10.60">
    <property type="entry name" value="Homeodomain-like"/>
    <property type="match status" value="3"/>
</dbReference>
<keyword evidence="11" id="KW-0175">Coiled coil</keyword>
<keyword evidence="9 10" id="KW-0544">Nucleosome core</keyword>
<comment type="subcellular location">
    <subcellularLocation>
        <location evidence="3">Chromosome</location>
    </subcellularLocation>
    <subcellularLocation>
        <location evidence="2">Nucleus</location>
    </subcellularLocation>
</comment>
<evidence type="ECO:0000256" key="8">
    <source>
        <dbReference type="ARBA" id="ARBA00023242"/>
    </source>
</evidence>
<feature type="region of interest" description="Disordered" evidence="12">
    <location>
        <begin position="255"/>
        <end position="280"/>
    </location>
</feature>
<feature type="region of interest" description="Disordered" evidence="12">
    <location>
        <begin position="515"/>
        <end position="547"/>
    </location>
</feature>
<dbReference type="InterPro" id="IPR001005">
    <property type="entry name" value="SANT/Myb"/>
</dbReference>
<dbReference type="InterPro" id="IPR009057">
    <property type="entry name" value="Homeodomain-like_sf"/>
</dbReference>
<feature type="domain" description="Myb-like" evidence="13">
    <location>
        <begin position="4"/>
        <end position="54"/>
    </location>
</feature>
<dbReference type="Proteomes" id="UP000239899">
    <property type="component" value="Unassembled WGS sequence"/>
</dbReference>
<comment type="caution">
    <text evidence="15">The sequence shown here is derived from an EMBL/GenBank/DDBJ whole genome shotgun (WGS) entry which is preliminary data.</text>
</comment>
<feature type="region of interest" description="Disordered" evidence="12">
    <location>
        <begin position="367"/>
        <end position="434"/>
    </location>
</feature>
<feature type="domain" description="HTH myb-type" evidence="14">
    <location>
        <begin position="4"/>
        <end position="51"/>
    </location>
</feature>
<dbReference type="SMART" id="SM00417">
    <property type="entry name" value="H4"/>
    <property type="match status" value="1"/>
</dbReference>
<evidence type="ECO:0000256" key="4">
    <source>
        <dbReference type="ARBA" id="ARBA00006564"/>
    </source>
</evidence>
<dbReference type="EMBL" id="LHPG02000024">
    <property type="protein sequence ID" value="PRW20318.1"/>
    <property type="molecule type" value="Genomic_DNA"/>
</dbReference>
<dbReference type="PROSITE" id="PS50090">
    <property type="entry name" value="MYB_LIKE"/>
    <property type="match status" value="3"/>
</dbReference>
<dbReference type="SUPFAM" id="SSF46689">
    <property type="entry name" value="Homeodomain-like"/>
    <property type="match status" value="2"/>
</dbReference>
<dbReference type="CDD" id="cd22912">
    <property type="entry name" value="HFD_H4"/>
    <property type="match status" value="1"/>
</dbReference>
<evidence type="ECO:0000259" key="14">
    <source>
        <dbReference type="PROSITE" id="PS51294"/>
    </source>
</evidence>
<keyword evidence="6" id="KW-0677">Repeat</keyword>
<evidence type="ECO:0000313" key="16">
    <source>
        <dbReference type="Proteomes" id="UP000239899"/>
    </source>
</evidence>
<feature type="compositionally biased region" description="Low complexity" evidence="12">
    <location>
        <begin position="334"/>
        <end position="347"/>
    </location>
</feature>
<feature type="compositionally biased region" description="Low complexity" evidence="12">
    <location>
        <begin position="391"/>
        <end position="403"/>
    </location>
</feature>
<evidence type="ECO:0000256" key="5">
    <source>
        <dbReference type="ARBA" id="ARBA00022454"/>
    </source>
</evidence>
<feature type="domain" description="HTH myb-type" evidence="14">
    <location>
        <begin position="55"/>
        <end position="109"/>
    </location>
</feature>
<organism evidence="15 16">
    <name type="scientific">Chlorella sorokiniana</name>
    <name type="common">Freshwater green alga</name>
    <dbReference type="NCBI Taxonomy" id="3076"/>
    <lineage>
        <taxon>Eukaryota</taxon>
        <taxon>Viridiplantae</taxon>
        <taxon>Chlorophyta</taxon>
        <taxon>core chlorophytes</taxon>
        <taxon>Trebouxiophyceae</taxon>
        <taxon>Chlorellales</taxon>
        <taxon>Chlorellaceae</taxon>
        <taxon>Chlorella clade</taxon>
        <taxon>Chlorella</taxon>
    </lineage>
</organism>
<protein>
    <recommendedName>
        <fullName evidence="10">Histone H4</fullName>
    </recommendedName>
</protein>
<evidence type="ECO:0000256" key="9">
    <source>
        <dbReference type="ARBA" id="ARBA00023269"/>
    </source>
</evidence>
<keyword evidence="16" id="KW-1185">Reference proteome</keyword>
<dbReference type="FunFam" id="1.10.10.60:FF:000010">
    <property type="entry name" value="Transcriptional activator Myb isoform A"/>
    <property type="match status" value="1"/>
</dbReference>
<evidence type="ECO:0000256" key="10">
    <source>
        <dbReference type="RuleBase" id="RU000528"/>
    </source>
</evidence>
<dbReference type="PRINTS" id="PR00623">
    <property type="entry name" value="HISTONEH4"/>
</dbReference>
<dbReference type="STRING" id="3076.A0A2P6TCF4"/>
<evidence type="ECO:0000256" key="12">
    <source>
        <dbReference type="SAM" id="MobiDB-lite"/>
    </source>
</evidence>
<gene>
    <name evidence="15" type="ORF">C2E21_9089</name>
</gene>
<feature type="coiled-coil region" evidence="11">
    <location>
        <begin position="565"/>
        <end position="595"/>
    </location>
</feature>
<dbReference type="PROSITE" id="PS00047">
    <property type="entry name" value="HISTONE_H4"/>
    <property type="match status" value="1"/>
</dbReference>